<evidence type="ECO:0000256" key="2">
    <source>
        <dbReference type="SAM" id="Phobius"/>
    </source>
</evidence>
<dbReference type="FunCoup" id="A0A6P7X2T6">
    <property type="interactions" value="311"/>
</dbReference>
<dbReference type="Pfam" id="PF03370">
    <property type="entry name" value="CBM_21"/>
    <property type="match status" value="1"/>
</dbReference>
<dbReference type="PROSITE" id="PS51159">
    <property type="entry name" value="CBM21"/>
    <property type="match status" value="1"/>
</dbReference>
<feature type="transmembrane region" description="Helical" evidence="2">
    <location>
        <begin position="695"/>
        <end position="717"/>
    </location>
</feature>
<dbReference type="GO" id="GO:0005979">
    <property type="term" value="P:regulation of glycogen biosynthetic process"/>
    <property type="evidence" value="ECO:0007669"/>
    <property type="project" value="TreeGrafter"/>
</dbReference>
<dbReference type="KEGG" id="muo:115463482"/>
<dbReference type="GO" id="GO:0008157">
    <property type="term" value="F:protein phosphatase 1 binding"/>
    <property type="evidence" value="ECO:0007669"/>
    <property type="project" value="TreeGrafter"/>
</dbReference>
<proteinExistence type="predicted"/>
<keyword evidence="2" id="KW-0812">Transmembrane</keyword>
<reference evidence="5" key="1">
    <citation type="submission" date="2025-08" db="UniProtKB">
        <authorList>
            <consortium name="RefSeq"/>
        </authorList>
    </citation>
    <scope>IDENTIFICATION</scope>
</reference>
<feature type="region of interest" description="Disordered" evidence="1">
    <location>
        <begin position="1"/>
        <end position="65"/>
    </location>
</feature>
<dbReference type="GO" id="GO:0000164">
    <property type="term" value="C:protein phosphatase type 1 complex"/>
    <property type="evidence" value="ECO:0007669"/>
    <property type="project" value="TreeGrafter"/>
</dbReference>
<dbReference type="CTD" id="89801"/>
<accession>A0A6P7X2T6</accession>
<name>A0A6P7X2T6_9AMPH</name>
<feature type="region of interest" description="Disordered" evidence="1">
    <location>
        <begin position="250"/>
        <end position="277"/>
    </location>
</feature>
<organism evidence="4 5">
    <name type="scientific">Microcaecilia unicolor</name>
    <dbReference type="NCBI Taxonomy" id="1415580"/>
    <lineage>
        <taxon>Eukaryota</taxon>
        <taxon>Metazoa</taxon>
        <taxon>Chordata</taxon>
        <taxon>Craniata</taxon>
        <taxon>Vertebrata</taxon>
        <taxon>Euteleostomi</taxon>
        <taxon>Amphibia</taxon>
        <taxon>Gymnophiona</taxon>
        <taxon>Siphonopidae</taxon>
        <taxon>Microcaecilia</taxon>
    </lineage>
</organism>
<dbReference type="PANTHER" id="PTHR12307">
    <property type="entry name" value="PROTEIN PHOSPHATASE 1 REGULATORY SUBUNIT"/>
    <property type="match status" value="1"/>
</dbReference>
<feature type="domain" description="CBM21" evidence="3">
    <location>
        <begin position="114"/>
        <end position="224"/>
    </location>
</feature>
<gene>
    <name evidence="5" type="primary">PPP1R3F</name>
</gene>
<dbReference type="Proteomes" id="UP000515156">
    <property type="component" value="Chromosome 2"/>
</dbReference>
<sequence length="736" mass="80189">MAGAASPLLLRLLRPGEPENDEEEEATTAPGRRRLLPRCSPTPRPRSPQEEADEAAGPEASAGPRRVRFADALGLPLLELRKFCPEAEPEPGPAALPVPCLEFSLPVSEQQLLERLETGAALELESLGPCSTAEEEGEPPALRGLVRVRNLSYSKMVVVRASWDGWVSFRDHPARYVPGSSDGVTDRFAFCLPCVGRRLEFVLRYETPNEVFWANNQGHNYGVLLLPGTGEGILPPPTCPTVPALKSCLKPPRSRSDEPFGIENGSDSSGWDDLSKLPKPSPLKAEHVMQVPELMVTGTSLEKNDFDRDQSVTFPKCNLPMDTEIKTCAADQSKLPTTLEMEQEAGEVTSTVSENGAFREIKERKEEPGVNKNMSVNREADVGLHTQAQFHERLAQVQHEQSYLGLSHVLPVAGEYDSEDLVVEEEMEQLYLSHLNRLRAEEELKSSIGSGPEDEGILLLRASLQSAYGGPARPRNSLLVEEISQHYTNGEGGLSDEAEPEESMRVPPSSDKLLCCPGEEEGEVIPGSDLSPHPMEDLSLDKDWIPVSDGNYTEGLEKVPLFLEKECNGDEPGRGTVTESPHEGAGWDLSKEEDTMDIALPKTDASAALLVFPFNVANEGEDVMSFPETRDNIGGDIQMVIPVIGIQEQAMDISTGTTAWENSGSFSSIHKMGTVEMSPTTVQGETMLVLDSSPALAAALSLAFRFLCVLVFLPALLDSCTSLMAALLHLMSAWFL</sequence>
<dbReference type="GeneID" id="115463482"/>
<evidence type="ECO:0000256" key="1">
    <source>
        <dbReference type="SAM" id="MobiDB-lite"/>
    </source>
</evidence>
<dbReference type="InterPro" id="IPR005036">
    <property type="entry name" value="CBM21_dom"/>
</dbReference>
<evidence type="ECO:0000313" key="5">
    <source>
        <dbReference type="RefSeq" id="XP_030049882.1"/>
    </source>
</evidence>
<dbReference type="PANTHER" id="PTHR12307:SF40">
    <property type="entry name" value="PROTEIN PHOSPHATASE 1 REGULATORY SUBUNIT 3F"/>
    <property type="match status" value="1"/>
</dbReference>
<dbReference type="OrthoDB" id="8942186at2759"/>
<dbReference type="RefSeq" id="XP_030049882.1">
    <property type="nucleotide sequence ID" value="XM_030194022.1"/>
</dbReference>
<feature type="region of interest" description="Disordered" evidence="1">
    <location>
        <begin position="488"/>
        <end position="509"/>
    </location>
</feature>
<evidence type="ECO:0000259" key="3">
    <source>
        <dbReference type="PROSITE" id="PS51159"/>
    </source>
</evidence>
<dbReference type="InParanoid" id="A0A6P7X2T6"/>
<dbReference type="GO" id="GO:2001069">
    <property type="term" value="F:glycogen binding"/>
    <property type="evidence" value="ECO:0007669"/>
    <property type="project" value="TreeGrafter"/>
</dbReference>
<dbReference type="Gene3D" id="2.60.40.2440">
    <property type="entry name" value="Carbohydrate binding type-21 domain"/>
    <property type="match status" value="1"/>
</dbReference>
<dbReference type="AlphaFoldDB" id="A0A6P7X2T6"/>
<dbReference type="InterPro" id="IPR050782">
    <property type="entry name" value="PP1_regulatory_subunit_3"/>
</dbReference>
<protein>
    <submittedName>
        <fullName evidence="5">Protein phosphatase 1 regulatory subunit 3F</fullName>
    </submittedName>
</protein>
<dbReference type="InterPro" id="IPR038175">
    <property type="entry name" value="CBM21_dom_sf"/>
</dbReference>
<evidence type="ECO:0000313" key="4">
    <source>
        <dbReference type="Proteomes" id="UP000515156"/>
    </source>
</evidence>
<keyword evidence="4" id="KW-1185">Reference proteome</keyword>
<keyword evidence="2" id="KW-0472">Membrane</keyword>
<keyword evidence="2" id="KW-1133">Transmembrane helix</keyword>